<feature type="region of interest" description="Disordered" evidence="1">
    <location>
        <begin position="1"/>
        <end position="61"/>
    </location>
</feature>
<accession>A0ABR3VWM1</accession>
<sequence>MIAGIVRDSKKELRKGSPCDTPVWGSTASGPIDRTDWASGSKGTRSRELRPPPVQQETNCSVLSLQKHSFVSVKSPTSPL</sequence>
<proteinExistence type="predicted"/>
<reference evidence="2 3" key="1">
    <citation type="journal article" date="2024" name="Commun. Biol.">
        <title>Comparative genomic analysis of thermophilic fungi reveals convergent evolutionary adaptations and gene losses.</title>
        <authorList>
            <person name="Steindorff A.S."/>
            <person name="Aguilar-Pontes M.V."/>
            <person name="Robinson A.J."/>
            <person name="Andreopoulos B."/>
            <person name="LaButti K."/>
            <person name="Kuo A."/>
            <person name="Mondo S."/>
            <person name="Riley R."/>
            <person name="Otillar R."/>
            <person name="Haridas S."/>
            <person name="Lipzen A."/>
            <person name="Grimwood J."/>
            <person name="Schmutz J."/>
            <person name="Clum A."/>
            <person name="Reid I.D."/>
            <person name="Moisan M.C."/>
            <person name="Butler G."/>
            <person name="Nguyen T.T.M."/>
            <person name="Dewar K."/>
            <person name="Conant G."/>
            <person name="Drula E."/>
            <person name="Henrissat B."/>
            <person name="Hansel C."/>
            <person name="Singer S."/>
            <person name="Hutchinson M.I."/>
            <person name="de Vries R.P."/>
            <person name="Natvig D.O."/>
            <person name="Powell A.J."/>
            <person name="Tsang A."/>
            <person name="Grigoriev I.V."/>
        </authorList>
    </citation>
    <scope>NUCLEOTIDE SEQUENCE [LARGE SCALE GENOMIC DNA]</scope>
    <source>
        <strain evidence="2 3">ATCC 24622</strain>
    </source>
</reference>
<comment type="caution">
    <text evidence="2">The sequence shown here is derived from an EMBL/GenBank/DDBJ whole genome shotgun (WGS) entry which is preliminary data.</text>
</comment>
<organism evidence="2 3">
    <name type="scientific">Phialemonium thermophilum</name>
    <dbReference type="NCBI Taxonomy" id="223376"/>
    <lineage>
        <taxon>Eukaryota</taxon>
        <taxon>Fungi</taxon>
        <taxon>Dikarya</taxon>
        <taxon>Ascomycota</taxon>
        <taxon>Pezizomycotina</taxon>
        <taxon>Sordariomycetes</taxon>
        <taxon>Sordariomycetidae</taxon>
        <taxon>Cephalothecales</taxon>
        <taxon>Cephalothecaceae</taxon>
        <taxon>Phialemonium</taxon>
    </lineage>
</organism>
<dbReference type="EMBL" id="JAZHXJ010001006">
    <property type="protein sequence ID" value="KAL1846975.1"/>
    <property type="molecule type" value="Genomic_DNA"/>
</dbReference>
<keyword evidence="3" id="KW-1185">Reference proteome</keyword>
<name>A0ABR3VWM1_9PEZI</name>
<evidence type="ECO:0000256" key="1">
    <source>
        <dbReference type="SAM" id="MobiDB-lite"/>
    </source>
</evidence>
<evidence type="ECO:0000313" key="2">
    <source>
        <dbReference type="EMBL" id="KAL1846975.1"/>
    </source>
</evidence>
<feature type="compositionally biased region" description="Basic and acidic residues" evidence="1">
    <location>
        <begin position="7"/>
        <end position="17"/>
    </location>
</feature>
<protein>
    <submittedName>
        <fullName evidence="2">Uncharacterized protein</fullName>
    </submittedName>
</protein>
<evidence type="ECO:0000313" key="3">
    <source>
        <dbReference type="Proteomes" id="UP001586593"/>
    </source>
</evidence>
<dbReference type="Proteomes" id="UP001586593">
    <property type="component" value="Unassembled WGS sequence"/>
</dbReference>
<gene>
    <name evidence="2" type="ORF">VTK73DRAFT_171</name>
</gene>